<evidence type="ECO:0000256" key="3">
    <source>
        <dbReference type="PROSITE-ProRule" id="PRU00708"/>
    </source>
</evidence>
<sequence>MSAKSRCMCMVITFQLHHSPVHLNSLPKRRLHSSINSFNFINLNERRRVTVGLSKLIKLRHGYLLEVFSYKFCPNLLVRIVNLLGTRETAFAFFRFAFRDDSEDAIRYSCTVAHILAARNLRYLAQDVISWVISRIGETRSEDLVKFMWEGRHKYESDFSVLDKLMRAFLIAGMGSRALGILSRMREVDAVPSSSAMTILFEFLLRVGDYGSVWKLFRDMIREGPCPSNYTFNAMILGFCRNGHLGTAQSLLNVMGKYKCDPDVCSYNILINANCISGWTLNALNWVQLMIERGCKRSIFTFNIIVNALCSEGNLVEARKVVNEIQDIGLSPNVAIYNTLINGYVKARDVGHFKYGRKEDGDRLLRELLVPDLLPDHSLCDISVAGLCWGGLVDEAMKFLENMLERGMKPSIVAFNSIIAAYSRAGLVEDAYEVFKFMMKFSLTPSSSTCGSLLMGLSRNGRLPEAREILYKMMHKGFPINRVAEEGRFSRVSRMKSAFDAFMDIHRAGLVPDIVYDTLISGYGEAFSMVKVDRFMNCINLAELFAALGTKCVELKAPGERRHKEQTGWLASCIFLCRGVNESSLKE</sequence>
<dbReference type="Gene3D" id="1.25.40.10">
    <property type="entry name" value="Tetratricopeptide repeat domain"/>
    <property type="match status" value="4"/>
</dbReference>
<dbReference type="InterPro" id="IPR011990">
    <property type="entry name" value="TPR-like_helical_dom_sf"/>
</dbReference>
<evidence type="ECO:0000256" key="1">
    <source>
        <dbReference type="ARBA" id="ARBA00007626"/>
    </source>
</evidence>
<dbReference type="EMBL" id="VEPZ02000870">
    <property type="protein sequence ID" value="KAE8714490.1"/>
    <property type="molecule type" value="Genomic_DNA"/>
</dbReference>
<dbReference type="InterPro" id="IPR002885">
    <property type="entry name" value="PPR_rpt"/>
</dbReference>
<protein>
    <submittedName>
        <fullName evidence="4">Receptor-like protein kinase</fullName>
    </submittedName>
</protein>
<keyword evidence="5" id="KW-1185">Reference proteome</keyword>
<feature type="repeat" description="PPR" evidence="3">
    <location>
        <begin position="446"/>
        <end position="480"/>
    </location>
</feature>
<proteinExistence type="inferred from homology"/>
<comment type="similarity">
    <text evidence="1">Belongs to the PPR family. P subfamily.</text>
</comment>
<organism evidence="4 5">
    <name type="scientific">Hibiscus syriacus</name>
    <name type="common">Rose of Sharon</name>
    <dbReference type="NCBI Taxonomy" id="106335"/>
    <lineage>
        <taxon>Eukaryota</taxon>
        <taxon>Viridiplantae</taxon>
        <taxon>Streptophyta</taxon>
        <taxon>Embryophyta</taxon>
        <taxon>Tracheophyta</taxon>
        <taxon>Spermatophyta</taxon>
        <taxon>Magnoliopsida</taxon>
        <taxon>eudicotyledons</taxon>
        <taxon>Gunneridae</taxon>
        <taxon>Pentapetalae</taxon>
        <taxon>rosids</taxon>
        <taxon>malvids</taxon>
        <taxon>Malvales</taxon>
        <taxon>Malvaceae</taxon>
        <taxon>Malvoideae</taxon>
        <taxon>Hibiscus</taxon>
    </lineage>
</organism>
<evidence type="ECO:0000313" key="5">
    <source>
        <dbReference type="Proteomes" id="UP000436088"/>
    </source>
</evidence>
<dbReference type="NCBIfam" id="TIGR00756">
    <property type="entry name" value="PPR"/>
    <property type="match status" value="4"/>
</dbReference>
<evidence type="ECO:0000256" key="2">
    <source>
        <dbReference type="ARBA" id="ARBA00022737"/>
    </source>
</evidence>
<feature type="repeat" description="PPR" evidence="3">
    <location>
        <begin position="411"/>
        <end position="445"/>
    </location>
</feature>
<dbReference type="PANTHER" id="PTHR46128:SF211">
    <property type="entry name" value="PENTACOTRIPEPTIDE-REPEAT REGION OF PRORP DOMAIN-CONTAINING PROTEIN"/>
    <property type="match status" value="1"/>
</dbReference>
<feature type="repeat" description="PPR" evidence="3">
    <location>
        <begin position="376"/>
        <end position="410"/>
    </location>
</feature>
<feature type="repeat" description="PPR" evidence="3">
    <location>
        <begin position="193"/>
        <end position="227"/>
    </location>
</feature>
<dbReference type="Pfam" id="PF01535">
    <property type="entry name" value="PPR"/>
    <property type="match status" value="1"/>
</dbReference>
<reference evidence="4" key="1">
    <citation type="submission" date="2019-09" db="EMBL/GenBank/DDBJ databases">
        <title>Draft genome information of white flower Hibiscus syriacus.</title>
        <authorList>
            <person name="Kim Y.-M."/>
        </authorList>
    </citation>
    <scope>NUCLEOTIDE SEQUENCE [LARGE SCALE GENOMIC DNA]</scope>
    <source>
        <strain evidence="4">YM2019G1</strain>
    </source>
</reference>
<feature type="repeat" description="PPR" evidence="3">
    <location>
        <begin position="228"/>
        <end position="262"/>
    </location>
</feature>
<comment type="caution">
    <text evidence="4">The sequence shown here is derived from an EMBL/GenBank/DDBJ whole genome shotgun (WGS) entry which is preliminary data.</text>
</comment>
<keyword evidence="2" id="KW-0677">Repeat</keyword>
<dbReference type="Pfam" id="PF13041">
    <property type="entry name" value="PPR_2"/>
    <property type="match status" value="3"/>
</dbReference>
<accession>A0A6A3BBU4</accession>
<dbReference type="InterPro" id="IPR050872">
    <property type="entry name" value="PPR_P_subfamily"/>
</dbReference>
<feature type="repeat" description="PPR" evidence="3">
    <location>
        <begin position="298"/>
        <end position="332"/>
    </location>
</feature>
<dbReference type="GO" id="GO:0016301">
    <property type="term" value="F:kinase activity"/>
    <property type="evidence" value="ECO:0007669"/>
    <property type="project" value="UniProtKB-KW"/>
</dbReference>
<dbReference type="PROSITE" id="PS51375">
    <property type="entry name" value="PPR"/>
    <property type="match status" value="7"/>
</dbReference>
<dbReference type="PANTHER" id="PTHR46128">
    <property type="entry name" value="MITOCHONDRIAL GROUP I INTRON SPLICING FACTOR CCM1"/>
    <property type="match status" value="1"/>
</dbReference>
<dbReference type="AlphaFoldDB" id="A0A6A3BBU4"/>
<name>A0A6A3BBU4_HIBSY</name>
<feature type="repeat" description="PPR" evidence="3">
    <location>
        <begin position="263"/>
        <end position="297"/>
    </location>
</feature>
<dbReference type="Proteomes" id="UP000436088">
    <property type="component" value="Unassembled WGS sequence"/>
</dbReference>
<gene>
    <name evidence="4" type="ORF">F3Y22_tig00110195pilonHSYRG00092</name>
</gene>
<evidence type="ECO:0000313" key="4">
    <source>
        <dbReference type="EMBL" id="KAE8714490.1"/>
    </source>
</evidence>